<dbReference type="GO" id="GO:0005576">
    <property type="term" value="C:extracellular region"/>
    <property type="evidence" value="ECO:0007669"/>
    <property type="project" value="InterPro"/>
</dbReference>
<dbReference type="Gene3D" id="2.170.140.10">
    <property type="entry name" value="Chitin binding domain"/>
    <property type="match status" value="1"/>
</dbReference>
<feature type="region of interest" description="Disordered" evidence="1">
    <location>
        <begin position="144"/>
        <end position="166"/>
    </location>
</feature>
<dbReference type="InterPro" id="IPR002557">
    <property type="entry name" value="Chitin-bd_dom"/>
</dbReference>
<dbReference type="Pfam" id="PF01607">
    <property type="entry name" value="CBM_14"/>
    <property type="match status" value="1"/>
</dbReference>
<sequence length="382" mass="41457">MKPAARPSSSLFKRRNNGSPLTRTTTPAPEATQVSTGPSASSKFYGKSKYRPGTLANSVQLATATTVPSVTRGLPDGDQDIEPSIRQNNKLYNAKNRYQQIGEAREDPASLEQELLDAITTISRAPLPITSTPTARPGYEDLKEGQQVAAVEQPQPQPQQPPVAVEQQYPAGPNQRATTHRYNITHEYPYPLGYTAPAVSTSTRRSQKLVQRPRIATQSQYYYQQANPGSVYYTSPIATATISPRQDTTAGSQPARKRKPAVFEKTHSSTHEGAGGRASGGDGFTGRTYRPSPLDYDYYDDGDARVIGKSNSQVKVIMHGPGIIECLDQGNFPHPLSCKKFISCAKMEIGGVIGWEYTCPKGLSYDPVGGICNWSAGLGCKD</sequence>
<dbReference type="VEuPathDB" id="VectorBase:AATE019972"/>
<reference evidence="2" key="1">
    <citation type="submission" date="2022-08" db="UniProtKB">
        <authorList>
            <consortium name="EnsemblMetazoa"/>
        </authorList>
    </citation>
    <scope>IDENTIFICATION</scope>
    <source>
        <strain evidence="2">EBRO</strain>
    </source>
</reference>
<evidence type="ECO:0000256" key="1">
    <source>
        <dbReference type="SAM" id="MobiDB-lite"/>
    </source>
</evidence>
<feature type="region of interest" description="Disordered" evidence="1">
    <location>
        <begin position="243"/>
        <end position="286"/>
    </location>
</feature>
<feature type="region of interest" description="Disordered" evidence="1">
    <location>
        <begin position="68"/>
        <end position="88"/>
    </location>
</feature>
<proteinExistence type="predicted"/>
<feature type="region of interest" description="Disordered" evidence="1">
    <location>
        <begin position="1"/>
        <end position="52"/>
    </location>
</feature>
<dbReference type="AlphaFoldDB" id="A0A182JKW2"/>
<feature type="compositionally biased region" description="Basic and acidic residues" evidence="1">
    <location>
        <begin position="261"/>
        <end position="270"/>
    </location>
</feature>
<organism evidence="2">
    <name type="scientific">Anopheles atroparvus</name>
    <name type="common">European mosquito</name>
    <dbReference type="NCBI Taxonomy" id="41427"/>
    <lineage>
        <taxon>Eukaryota</taxon>
        <taxon>Metazoa</taxon>
        <taxon>Ecdysozoa</taxon>
        <taxon>Arthropoda</taxon>
        <taxon>Hexapoda</taxon>
        <taxon>Insecta</taxon>
        <taxon>Pterygota</taxon>
        <taxon>Neoptera</taxon>
        <taxon>Endopterygota</taxon>
        <taxon>Diptera</taxon>
        <taxon>Nematocera</taxon>
        <taxon>Culicoidea</taxon>
        <taxon>Culicidae</taxon>
        <taxon>Anophelinae</taxon>
        <taxon>Anopheles</taxon>
    </lineage>
</organism>
<feature type="compositionally biased region" description="Polar residues" evidence="1">
    <location>
        <begin position="243"/>
        <end position="252"/>
    </location>
</feature>
<dbReference type="SUPFAM" id="SSF57625">
    <property type="entry name" value="Invertebrate chitin-binding proteins"/>
    <property type="match status" value="1"/>
</dbReference>
<dbReference type="EnsemblMetazoa" id="AATE019972-RA">
    <property type="protein sequence ID" value="AATE019972-PA.1"/>
    <property type="gene ID" value="AATE019972"/>
</dbReference>
<dbReference type="PROSITE" id="PS50940">
    <property type="entry name" value="CHIT_BIND_II"/>
    <property type="match status" value="1"/>
</dbReference>
<feature type="compositionally biased region" description="Polar residues" evidence="1">
    <location>
        <begin position="7"/>
        <end position="42"/>
    </location>
</feature>
<feature type="compositionally biased region" description="Gly residues" evidence="1">
    <location>
        <begin position="273"/>
        <end position="284"/>
    </location>
</feature>
<dbReference type="STRING" id="41427.A0A182JKW2"/>
<name>A0A182JKW2_ANOAO</name>
<protein>
    <submittedName>
        <fullName evidence="2">Uncharacterized protein</fullName>
    </submittedName>
</protein>
<accession>A0A182JKW2</accession>
<evidence type="ECO:0000313" key="2">
    <source>
        <dbReference type="EnsemblMetazoa" id="AATE019972-PA.1"/>
    </source>
</evidence>
<dbReference type="InterPro" id="IPR036508">
    <property type="entry name" value="Chitin-bd_dom_sf"/>
</dbReference>
<dbReference type="SMART" id="SM00494">
    <property type="entry name" value="ChtBD2"/>
    <property type="match status" value="1"/>
</dbReference>
<dbReference type="GO" id="GO:0008061">
    <property type="term" value="F:chitin binding"/>
    <property type="evidence" value="ECO:0007669"/>
    <property type="project" value="InterPro"/>
</dbReference>